<evidence type="ECO:0000313" key="8">
    <source>
        <dbReference type="Proteomes" id="UP000286038"/>
    </source>
</evidence>
<feature type="transmembrane region" description="Helical" evidence="5">
    <location>
        <begin position="249"/>
        <end position="267"/>
    </location>
</feature>
<gene>
    <name evidence="7" type="ORF">DWZ68_02400</name>
</gene>
<dbReference type="Pfam" id="PF04932">
    <property type="entry name" value="Wzy_C"/>
    <property type="match status" value="1"/>
</dbReference>
<feature type="transmembrane region" description="Helical" evidence="5">
    <location>
        <begin position="175"/>
        <end position="195"/>
    </location>
</feature>
<keyword evidence="2 5" id="KW-0812">Transmembrane</keyword>
<feature type="transmembrane region" description="Helical" evidence="5">
    <location>
        <begin position="63"/>
        <end position="82"/>
    </location>
</feature>
<evidence type="ECO:0000259" key="6">
    <source>
        <dbReference type="Pfam" id="PF04932"/>
    </source>
</evidence>
<proteinExistence type="predicted"/>
<dbReference type="Proteomes" id="UP000286038">
    <property type="component" value="Unassembled WGS sequence"/>
</dbReference>
<dbReference type="AlphaFoldDB" id="A0A415QQ71"/>
<keyword evidence="7" id="KW-0436">Ligase</keyword>
<dbReference type="PANTHER" id="PTHR37422:SF13">
    <property type="entry name" value="LIPOPOLYSACCHARIDE BIOSYNTHESIS PROTEIN PA4999-RELATED"/>
    <property type="match status" value="1"/>
</dbReference>
<evidence type="ECO:0000256" key="1">
    <source>
        <dbReference type="ARBA" id="ARBA00004141"/>
    </source>
</evidence>
<feature type="transmembrane region" description="Helical" evidence="5">
    <location>
        <begin position="226"/>
        <end position="242"/>
    </location>
</feature>
<evidence type="ECO:0000313" key="7">
    <source>
        <dbReference type="EMBL" id="RHM46835.1"/>
    </source>
</evidence>
<feature type="transmembrane region" description="Helical" evidence="5">
    <location>
        <begin position="20"/>
        <end position="43"/>
    </location>
</feature>
<sequence>MKIMDQIVRFQKYFFLTTGFLLGSLIPLFGNAFNFILIVFMFVQIGMNRKEVLANLRQERKYLWTMIIFLGYFSLHTMIVLLKGNPVAEPSYGTFEILILNFILVPVYVTTFRSWLTPELLRRFLTYFCIGCFCINVYIFFALTGTKLFSDPVGTLNLIYNTRFGENRFVLGDKFWLEIQALMLAVSALISYFLIIKERQNGKKIMFIFLFLALLVFLSFTVTKSAIIGFLAGFFVLNIYLFKRSWVKVRYKLATVILIVLCGFVLLDNVAMYKARMQEVREEIENVRRGEFSGGTIVPRVAFIRESFKHFDEFGLWGLGVSTKHRIKAWFDASDMNIARYKNVGNIFLQYWVTGGIPGLAFVLFLFVAPVYRMIRKKKISYLIIGILLPFFAVSNTCVTLSWANSRLFMLLFLAMFCFYGDLFARLEEFSEDEPAFDKSSI</sequence>
<name>A0A415QQ71_9BACT</name>
<dbReference type="InterPro" id="IPR051533">
    <property type="entry name" value="WaaL-like"/>
</dbReference>
<feature type="transmembrane region" description="Helical" evidence="5">
    <location>
        <begin position="124"/>
        <end position="143"/>
    </location>
</feature>
<dbReference type="GO" id="GO:0016020">
    <property type="term" value="C:membrane"/>
    <property type="evidence" value="ECO:0007669"/>
    <property type="project" value="UniProtKB-SubCell"/>
</dbReference>
<feature type="domain" description="O-antigen ligase-related" evidence="6">
    <location>
        <begin position="209"/>
        <end position="363"/>
    </location>
</feature>
<organism evidence="7 8">
    <name type="scientific">Butyricimonas virosa</name>
    <dbReference type="NCBI Taxonomy" id="544645"/>
    <lineage>
        <taxon>Bacteria</taxon>
        <taxon>Pseudomonadati</taxon>
        <taxon>Bacteroidota</taxon>
        <taxon>Bacteroidia</taxon>
        <taxon>Bacteroidales</taxon>
        <taxon>Odoribacteraceae</taxon>
        <taxon>Butyricimonas</taxon>
    </lineage>
</organism>
<evidence type="ECO:0000256" key="5">
    <source>
        <dbReference type="SAM" id="Phobius"/>
    </source>
</evidence>
<feature type="transmembrane region" description="Helical" evidence="5">
    <location>
        <begin position="380"/>
        <end position="402"/>
    </location>
</feature>
<accession>A0A415QQ71</accession>
<dbReference type="PANTHER" id="PTHR37422">
    <property type="entry name" value="TEICHURONIC ACID BIOSYNTHESIS PROTEIN TUAE"/>
    <property type="match status" value="1"/>
</dbReference>
<dbReference type="GO" id="GO:0016874">
    <property type="term" value="F:ligase activity"/>
    <property type="evidence" value="ECO:0007669"/>
    <property type="project" value="UniProtKB-KW"/>
</dbReference>
<feature type="transmembrane region" description="Helical" evidence="5">
    <location>
        <begin position="94"/>
        <end position="112"/>
    </location>
</feature>
<keyword evidence="3 5" id="KW-1133">Transmembrane helix</keyword>
<comment type="caution">
    <text evidence="7">The sequence shown here is derived from an EMBL/GenBank/DDBJ whole genome shotgun (WGS) entry which is preliminary data.</text>
</comment>
<comment type="subcellular location">
    <subcellularLocation>
        <location evidence="1">Membrane</location>
        <topology evidence="1">Multi-pass membrane protein</topology>
    </subcellularLocation>
</comment>
<feature type="transmembrane region" description="Helical" evidence="5">
    <location>
        <begin position="202"/>
        <end position="220"/>
    </location>
</feature>
<reference evidence="7 8" key="1">
    <citation type="submission" date="2018-08" db="EMBL/GenBank/DDBJ databases">
        <title>A genome reference for cultivated species of the human gut microbiota.</title>
        <authorList>
            <person name="Zou Y."/>
            <person name="Xue W."/>
            <person name="Luo G."/>
        </authorList>
    </citation>
    <scope>NUCLEOTIDE SEQUENCE [LARGE SCALE GENOMIC DNA]</scope>
    <source>
        <strain evidence="7 8">AF34-33</strain>
    </source>
</reference>
<evidence type="ECO:0000256" key="2">
    <source>
        <dbReference type="ARBA" id="ARBA00022692"/>
    </source>
</evidence>
<dbReference type="EMBL" id="QRPV01000002">
    <property type="protein sequence ID" value="RHM46835.1"/>
    <property type="molecule type" value="Genomic_DNA"/>
</dbReference>
<evidence type="ECO:0000256" key="4">
    <source>
        <dbReference type="ARBA" id="ARBA00023136"/>
    </source>
</evidence>
<evidence type="ECO:0000256" key="3">
    <source>
        <dbReference type="ARBA" id="ARBA00022989"/>
    </source>
</evidence>
<dbReference type="InterPro" id="IPR007016">
    <property type="entry name" value="O-antigen_ligase-rel_domated"/>
</dbReference>
<protein>
    <submittedName>
        <fullName evidence="7">O-antigen ligase domain-containing protein</fullName>
    </submittedName>
</protein>
<feature type="transmembrane region" description="Helical" evidence="5">
    <location>
        <begin position="349"/>
        <end position="368"/>
    </location>
</feature>
<keyword evidence="4 5" id="KW-0472">Membrane</keyword>